<accession>A0ABX8SBI1</accession>
<gene>
    <name evidence="1" type="ORF">KV203_04540</name>
</gene>
<organism evidence="1 2">
    <name type="scientific">Skermania pinensis</name>
    <dbReference type="NCBI Taxonomy" id="39122"/>
    <lineage>
        <taxon>Bacteria</taxon>
        <taxon>Bacillati</taxon>
        <taxon>Actinomycetota</taxon>
        <taxon>Actinomycetes</taxon>
        <taxon>Mycobacteriales</taxon>
        <taxon>Gordoniaceae</taxon>
        <taxon>Skermania</taxon>
    </lineage>
</organism>
<proteinExistence type="predicted"/>
<dbReference type="Pfam" id="PF14030">
    <property type="entry name" value="DUF4245"/>
    <property type="match status" value="1"/>
</dbReference>
<reference evidence="1" key="1">
    <citation type="submission" date="2021-07" db="EMBL/GenBank/DDBJ databases">
        <title>Candidatus Kaistella beijingensis sp. nov. isolated from a municipal wastewater treatment plant is involved in sludge foaming.</title>
        <authorList>
            <person name="Song Y."/>
            <person name="Liu S.-J."/>
        </authorList>
    </citation>
    <scope>NUCLEOTIDE SEQUENCE</scope>
    <source>
        <strain evidence="1">DSM 43998</strain>
    </source>
</reference>
<dbReference type="RefSeq" id="WP_083529898.1">
    <property type="nucleotide sequence ID" value="NZ_CBCRUZ010000004.1"/>
</dbReference>
<name>A0ABX8SBI1_9ACTN</name>
<protein>
    <submittedName>
        <fullName evidence="1">DUF4245 domain-containing protein</fullName>
    </submittedName>
</protein>
<evidence type="ECO:0000313" key="2">
    <source>
        <dbReference type="Proteomes" id="UP000887023"/>
    </source>
</evidence>
<keyword evidence="2" id="KW-1185">Reference proteome</keyword>
<dbReference type="InterPro" id="IPR025339">
    <property type="entry name" value="DUF4245"/>
</dbReference>
<evidence type="ECO:0000313" key="1">
    <source>
        <dbReference type="EMBL" id="QXQ14676.1"/>
    </source>
</evidence>
<dbReference type="EMBL" id="CP079105">
    <property type="protein sequence ID" value="QXQ14676.1"/>
    <property type="molecule type" value="Genomic_DNA"/>
</dbReference>
<dbReference type="Proteomes" id="UP000887023">
    <property type="component" value="Chromosome"/>
</dbReference>
<sequence>MARDRPRFLRSQRDMVFSLAPLVLLCLAFAGLVSQCQFAPGGPTQGQIPNFDVHAALRSDAESLNFPIRDPQVPADWRSNSGSQGTVGGDRIASTVGFITPPGHYLQLTQSDADADDLVSFVAGQRSVTGSREIAGRRWAIYAEPGSEQVWVTDFGAARVLLRGSADDAEYTTLATSVGAATPLAR</sequence>